<comment type="caution">
    <text evidence="1">The sequence shown here is derived from an EMBL/GenBank/DDBJ whole genome shotgun (WGS) entry which is preliminary data.</text>
</comment>
<accession>A0A6D2IP67</accession>
<gene>
    <name evidence="1" type="ORF">MERR_LOCUS14654</name>
</gene>
<dbReference type="Proteomes" id="UP000467841">
    <property type="component" value="Unassembled WGS sequence"/>
</dbReference>
<protein>
    <submittedName>
        <fullName evidence="1">Uncharacterized protein</fullName>
    </submittedName>
</protein>
<dbReference type="AlphaFoldDB" id="A0A6D2IP67"/>
<sequence>MVHRQSWWKIGAEVECGVSAPPSGVAGRSLFLAVRGGGSVRSGQRGGLWRLGVGISGLTEMWLSALSLSFRSHQWFCRAVLDFARRPSVTIGGFCAWGQLHPTTVVFRCGIEAAALVIGVSILLWELFSLICRPENGGQRRLSLTARSSLAAGG</sequence>
<reference evidence="1" key="1">
    <citation type="submission" date="2020-01" db="EMBL/GenBank/DDBJ databases">
        <authorList>
            <person name="Mishra B."/>
        </authorList>
    </citation>
    <scope>NUCLEOTIDE SEQUENCE [LARGE SCALE GENOMIC DNA]</scope>
</reference>
<name>A0A6D2IP67_9BRAS</name>
<proteinExistence type="predicted"/>
<organism evidence="1 2">
    <name type="scientific">Microthlaspi erraticum</name>
    <dbReference type="NCBI Taxonomy" id="1685480"/>
    <lineage>
        <taxon>Eukaryota</taxon>
        <taxon>Viridiplantae</taxon>
        <taxon>Streptophyta</taxon>
        <taxon>Embryophyta</taxon>
        <taxon>Tracheophyta</taxon>
        <taxon>Spermatophyta</taxon>
        <taxon>Magnoliopsida</taxon>
        <taxon>eudicotyledons</taxon>
        <taxon>Gunneridae</taxon>
        <taxon>Pentapetalae</taxon>
        <taxon>rosids</taxon>
        <taxon>malvids</taxon>
        <taxon>Brassicales</taxon>
        <taxon>Brassicaceae</taxon>
        <taxon>Coluteocarpeae</taxon>
        <taxon>Microthlaspi</taxon>
    </lineage>
</organism>
<keyword evidence="2" id="KW-1185">Reference proteome</keyword>
<dbReference type="EMBL" id="CACVBM020001055">
    <property type="protein sequence ID" value="CAA7027419.1"/>
    <property type="molecule type" value="Genomic_DNA"/>
</dbReference>
<evidence type="ECO:0000313" key="2">
    <source>
        <dbReference type="Proteomes" id="UP000467841"/>
    </source>
</evidence>
<evidence type="ECO:0000313" key="1">
    <source>
        <dbReference type="EMBL" id="CAA7027419.1"/>
    </source>
</evidence>